<reference evidence="2" key="3">
    <citation type="submission" date="2019-09" db="EMBL/GenBank/DDBJ databases">
        <authorList>
            <person name="Zhang D.-C."/>
        </authorList>
    </citation>
    <scope>NUCLEOTIDE SEQUENCE</scope>
    <source>
        <strain evidence="2">RU-4-M-4</strain>
    </source>
</reference>
<dbReference type="Proteomes" id="UP000322315">
    <property type="component" value="Unassembled WGS sequence"/>
</dbReference>
<comment type="caution">
    <text evidence="2">The sequence shown here is derived from an EMBL/GenBank/DDBJ whole genome shotgun (WGS) entry which is preliminary data.</text>
</comment>
<gene>
    <name evidence="2" type="ORF">F2B50_03285</name>
    <name evidence="3" type="ORF">FPF71_03285</name>
</gene>
<dbReference type="EMBL" id="VWRS01000001">
    <property type="protein sequence ID" value="KAA5827878.1"/>
    <property type="molecule type" value="Genomic_DNA"/>
</dbReference>
<keyword evidence="1" id="KW-0472">Membrane</keyword>
<dbReference type="InterPro" id="IPR019619">
    <property type="entry name" value="DUF2490"/>
</dbReference>
<dbReference type="EMBL" id="VMBF01000001">
    <property type="protein sequence ID" value="TSJ82123.1"/>
    <property type="molecule type" value="Genomic_DNA"/>
</dbReference>
<evidence type="ECO:0000313" key="2">
    <source>
        <dbReference type="EMBL" id="KAA5827878.1"/>
    </source>
</evidence>
<dbReference type="OrthoDB" id="1436620at2"/>
<sequence length="243" mass="28536">MTTKWIVSGTKKFSFFMLKTFLNSIILLHLLTCFNGFSQNNFNVLGESLVAINHKTTETYSYNFTFRSRYFLNLTNNFSYQQQQVDVFHFSHFKLNTNTKLSLGVYYRNRDWFESGPDELRFTQQYNYTKKKLGKSYGHRFRTEQRILGNKTIYRQRYRFSLNSPLKGNTLEIGSAYLTNAIEGLLSLSKAYKPETDIRISSQIGWLITEALKLQTGLEHRYEAFNLKAKHNLFVLTSAVLRI</sequence>
<evidence type="ECO:0000256" key="1">
    <source>
        <dbReference type="SAM" id="Phobius"/>
    </source>
</evidence>
<dbReference type="AlphaFoldDB" id="A0A5M7BHQ3"/>
<dbReference type="Pfam" id="PF10677">
    <property type="entry name" value="DUF2490"/>
    <property type="match status" value="1"/>
</dbReference>
<reference evidence="2 5" key="1">
    <citation type="journal article" date="2015" name="Int. J. Syst. Evol. Microbiol.">
        <title>Algibacter amylolyticus sp. nov., isolated from intertidal sediment.</title>
        <authorList>
            <person name="Zhang D.C."/>
            <person name="Wu J."/>
            <person name="Neuner K."/>
            <person name="Yao J."/>
            <person name="Margesin R."/>
        </authorList>
    </citation>
    <scope>NUCLEOTIDE SEQUENCE [LARGE SCALE GENOMIC DNA]</scope>
    <source>
        <strain evidence="2 5">RU-4-M-4</strain>
    </source>
</reference>
<evidence type="ECO:0000313" key="5">
    <source>
        <dbReference type="Proteomes" id="UP000322315"/>
    </source>
</evidence>
<organism evidence="2 5">
    <name type="scientific">Algibacter amylolyticus</name>
    <dbReference type="NCBI Taxonomy" id="1608400"/>
    <lineage>
        <taxon>Bacteria</taxon>
        <taxon>Pseudomonadati</taxon>
        <taxon>Bacteroidota</taxon>
        <taxon>Flavobacteriia</taxon>
        <taxon>Flavobacteriales</taxon>
        <taxon>Flavobacteriaceae</taxon>
        <taxon>Algibacter</taxon>
    </lineage>
</organism>
<keyword evidence="4" id="KW-1185">Reference proteome</keyword>
<keyword evidence="1" id="KW-0812">Transmembrane</keyword>
<keyword evidence="1" id="KW-1133">Transmembrane helix</keyword>
<evidence type="ECO:0000313" key="4">
    <source>
        <dbReference type="Proteomes" id="UP000315145"/>
    </source>
</evidence>
<feature type="transmembrane region" description="Helical" evidence="1">
    <location>
        <begin position="21"/>
        <end position="38"/>
    </location>
</feature>
<reference evidence="3 4" key="2">
    <citation type="submission" date="2019-07" db="EMBL/GenBank/DDBJ databases">
        <title>Algibacter marinivivus sp. nov., isolated from the surface of a marine red alga.</title>
        <authorList>
            <person name="Zhong X."/>
            <person name="Xu W."/>
            <person name="Zhang Y."/>
            <person name="Zhang Q."/>
            <person name="Du Z."/>
        </authorList>
    </citation>
    <scope>NUCLEOTIDE SEQUENCE [LARGE SCALE GENOMIC DNA]</scope>
    <source>
        <strain evidence="3 4">RU-4-M-4</strain>
    </source>
</reference>
<proteinExistence type="predicted"/>
<protein>
    <submittedName>
        <fullName evidence="2">DUF2490 domain-containing protein</fullName>
    </submittedName>
</protein>
<name>A0A5M7BHQ3_9FLAO</name>
<evidence type="ECO:0000313" key="3">
    <source>
        <dbReference type="EMBL" id="TSJ82123.1"/>
    </source>
</evidence>
<dbReference type="Proteomes" id="UP000315145">
    <property type="component" value="Unassembled WGS sequence"/>
</dbReference>
<accession>A0A5M7BHQ3</accession>